<comment type="catalytic activity">
    <reaction evidence="12">
        <text>D-ribose + ATP = D-ribose 5-phosphate + ADP + H(+)</text>
        <dbReference type="Rhea" id="RHEA:13697"/>
        <dbReference type="ChEBI" id="CHEBI:15378"/>
        <dbReference type="ChEBI" id="CHEBI:30616"/>
        <dbReference type="ChEBI" id="CHEBI:47013"/>
        <dbReference type="ChEBI" id="CHEBI:78346"/>
        <dbReference type="ChEBI" id="CHEBI:456216"/>
        <dbReference type="EC" id="2.7.1.15"/>
    </reaction>
</comment>
<comment type="caution">
    <text evidence="12">Lacks conserved residue(s) required for the propagation of feature annotation.</text>
</comment>
<comment type="pathway">
    <text evidence="12">Carbohydrate metabolism; D-ribose degradation; D-ribose 5-phosphate from beta-D-ribopyranose: step 2/2.</text>
</comment>
<evidence type="ECO:0000256" key="12">
    <source>
        <dbReference type="HAMAP-Rule" id="MF_01987"/>
    </source>
</evidence>
<dbReference type="HAMAP" id="MF_01987">
    <property type="entry name" value="Ribokinase"/>
    <property type="match status" value="1"/>
</dbReference>
<dbReference type="UniPathway" id="UPA00916">
    <property type="reaction ID" value="UER00889"/>
</dbReference>
<evidence type="ECO:0000256" key="5">
    <source>
        <dbReference type="ARBA" id="ARBA00022723"/>
    </source>
</evidence>
<feature type="binding site" evidence="12">
    <location>
        <begin position="11"/>
        <end position="13"/>
    </location>
    <ligand>
        <name>substrate</name>
    </ligand>
</feature>
<dbReference type="PRINTS" id="PR00990">
    <property type="entry name" value="RIBOKINASE"/>
</dbReference>
<evidence type="ECO:0000256" key="9">
    <source>
        <dbReference type="ARBA" id="ARBA00022842"/>
    </source>
</evidence>
<comment type="caution">
    <text evidence="14">The sequence shown here is derived from an EMBL/GenBank/DDBJ whole genome shotgun (WGS) entry which is preliminary data.</text>
</comment>
<comment type="subcellular location">
    <subcellularLocation>
        <location evidence="12">Cytoplasm</location>
    </subcellularLocation>
</comment>
<dbReference type="PANTHER" id="PTHR10584">
    <property type="entry name" value="SUGAR KINASE"/>
    <property type="match status" value="1"/>
</dbReference>
<dbReference type="CDD" id="cd01174">
    <property type="entry name" value="ribokinase"/>
    <property type="match status" value="1"/>
</dbReference>
<feature type="binding site" evidence="12">
    <location>
        <begin position="38"/>
        <end position="42"/>
    </location>
    <ligand>
        <name>substrate</name>
    </ligand>
</feature>
<dbReference type="GO" id="GO:0046872">
    <property type="term" value="F:metal ion binding"/>
    <property type="evidence" value="ECO:0007669"/>
    <property type="project" value="UniProtKB-KW"/>
</dbReference>
<comment type="similarity">
    <text evidence="12">Belongs to the carbohydrate kinase PfkB family. Ribokinase subfamily.</text>
</comment>
<dbReference type="Proteomes" id="UP000526501">
    <property type="component" value="Unassembled WGS sequence"/>
</dbReference>
<evidence type="ECO:0000256" key="2">
    <source>
        <dbReference type="ARBA" id="ARBA00012035"/>
    </source>
</evidence>
<feature type="binding site" evidence="12">
    <location>
        <position position="138"/>
    </location>
    <ligand>
        <name>substrate</name>
    </ligand>
</feature>
<gene>
    <name evidence="12" type="primary">rbsK</name>
    <name evidence="14" type="ORF">H5P27_04625</name>
</gene>
<proteinExistence type="inferred from homology"/>
<evidence type="ECO:0000259" key="13">
    <source>
        <dbReference type="Pfam" id="PF00294"/>
    </source>
</evidence>
<dbReference type="InterPro" id="IPR029056">
    <property type="entry name" value="Ribokinase-like"/>
</dbReference>
<dbReference type="GO" id="GO:0005524">
    <property type="term" value="F:ATP binding"/>
    <property type="evidence" value="ECO:0007669"/>
    <property type="project" value="UniProtKB-UniRule"/>
</dbReference>
<sequence length="323" mass="33642">MSKIVVVGSFVQDLAFLTPQFPTVGETRIGTFFPGPGGKGFNQAVAAARLQPGTEFIGAVGNDVFSETARSFAKSVGLTNLLEVVEGESCGAASILVDENGDNQIVVSLGANSVLSSDWIKGNLASFQSSSVVLCQLEANLSAIQTALALGRESGAATILNLAPINQDLKPDLVGMADIVTPNETEFAFVYQLLTGKSLPSDYFETSDEELHFLCRELNVPVVVITLGKMGSFISVDPDKLPQALSLAGSPYQRFSCIEADAIDTSGAGDAFNGGLAAGLVRFGGDLVQAMKFASVVAGLSVEKRGTAPAMPTLAEVEARQAL</sequence>
<keyword evidence="9 12" id="KW-0460">Magnesium</keyword>
<feature type="binding site" evidence="12">
    <location>
        <position position="270"/>
    </location>
    <ligand>
        <name>substrate</name>
    </ligand>
</feature>
<dbReference type="Gene3D" id="3.40.1190.20">
    <property type="match status" value="1"/>
</dbReference>
<feature type="binding site" evidence="12">
    <location>
        <begin position="226"/>
        <end position="231"/>
    </location>
    <ligand>
        <name>ATP</name>
        <dbReference type="ChEBI" id="CHEBI:30616"/>
    </ligand>
</feature>
<comment type="activity regulation">
    <text evidence="12">Activated by a monovalent cation that binds near, but not in, the active site. The most likely occupant of the site in vivo is potassium. Ion binding induces a conformational change that may alter substrate affinity.</text>
</comment>
<evidence type="ECO:0000256" key="8">
    <source>
        <dbReference type="ARBA" id="ARBA00022840"/>
    </source>
</evidence>
<dbReference type="Pfam" id="PF00294">
    <property type="entry name" value="PfkB"/>
    <property type="match status" value="1"/>
</dbReference>
<evidence type="ECO:0000256" key="1">
    <source>
        <dbReference type="ARBA" id="ARBA00005380"/>
    </source>
</evidence>
<comment type="subunit">
    <text evidence="12">Homodimer.</text>
</comment>
<evidence type="ECO:0000256" key="6">
    <source>
        <dbReference type="ARBA" id="ARBA00022741"/>
    </source>
</evidence>
<feature type="binding site" evidence="12">
    <location>
        <position position="183"/>
    </location>
    <ligand>
        <name>ATP</name>
        <dbReference type="ChEBI" id="CHEBI:30616"/>
    </ligand>
</feature>
<dbReference type="SUPFAM" id="SSF53613">
    <property type="entry name" value="Ribokinase-like"/>
    <property type="match status" value="1"/>
</dbReference>
<dbReference type="PROSITE" id="PS00584">
    <property type="entry name" value="PFKB_KINASES_2"/>
    <property type="match status" value="1"/>
</dbReference>
<keyword evidence="7 12" id="KW-0418">Kinase</keyword>
<evidence type="ECO:0000256" key="11">
    <source>
        <dbReference type="ARBA" id="ARBA00023277"/>
    </source>
</evidence>
<keyword evidence="6 12" id="KW-0547">Nucleotide-binding</keyword>
<comment type="cofactor">
    <cofactor evidence="12">
        <name>Mg(2+)</name>
        <dbReference type="ChEBI" id="CHEBI:18420"/>
    </cofactor>
    <text evidence="12">Requires a divalent cation, most likely magnesium in vivo, as an electrophilic catalyst to aid phosphoryl group transfer. It is the chelate of the metal and the nucleotide that is the actual substrate.</text>
</comment>
<name>A0A7X1B455_9BACT</name>
<feature type="binding site" evidence="12">
    <location>
        <begin position="269"/>
        <end position="270"/>
    </location>
    <ligand>
        <name>ATP</name>
        <dbReference type="ChEBI" id="CHEBI:30616"/>
    </ligand>
</feature>
<feature type="binding site" evidence="12">
    <location>
        <position position="266"/>
    </location>
    <ligand>
        <name>K(+)</name>
        <dbReference type="ChEBI" id="CHEBI:29103"/>
    </ligand>
</feature>
<feature type="active site" description="Proton acceptor" evidence="12">
    <location>
        <position position="270"/>
    </location>
</feature>
<feature type="binding site" evidence="12">
    <location>
        <position position="306"/>
    </location>
    <ligand>
        <name>K(+)</name>
        <dbReference type="ChEBI" id="CHEBI:29103"/>
    </ligand>
</feature>
<dbReference type="GO" id="GO:0004747">
    <property type="term" value="F:ribokinase activity"/>
    <property type="evidence" value="ECO:0007669"/>
    <property type="project" value="UniProtKB-UniRule"/>
</dbReference>
<dbReference type="GO" id="GO:0005829">
    <property type="term" value="C:cytosol"/>
    <property type="evidence" value="ECO:0007669"/>
    <property type="project" value="TreeGrafter"/>
</dbReference>
<dbReference type="AlphaFoldDB" id="A0A7X1B455"/>
<dbReference type="EC" id="2.7.1.15" evidence="2 12"/>
<dbReference type="GO" id="GO:0019303">
    <property type="term" value="P:D-ribose catabolic process"/>
    <property type="evidence" value="ECO:0007669"/>
    <property type="project" value="UniProtKB-UniRule"/>
</dbReference>
<evidence type="ECO:0000256" key="10">
    <source>
        <dbReference type="ARBA" id="ARBA00022958"/>
    </source>
</evidence>
<feature type="domain" description="Carbohydrate kinase PfkB" evidence="13">
    <location>
        <begin position="1"/>
        <end position="313"/>
    </location>
</feature>
<dbReference type="InterPro" id="IPR011611">
    <property type="entry name" value="PfkB_dom"/>
</dbReference>
<dbReference type="InterPro" id="IPR002173">
    <property type="entry name" value="Carboh/pur_kinase_PfkB_CS"/>
</dbReference>
<keyword evidence="5 12" id="KW-0479">Metal-binding</keyword>
<feature type="binding site" evidence="12">
    <location>
        <position position="301"/>
    </location>
    <ligand>
        <name>K(+)</name>
        <dbReference type="ChEBI" id="CHEBI:29103"/>
    </ligand>
</feature>
<keyword evidence="15" id="KW-1185">Reference proteome</keyword>
<keyword evidence="10 12" id="KW-0630">Potassium</keyword>
<keyword evidence="4 12" id="KW-0808">Transferase</keyword>
<evidence type="ECO:0000256" key="4">
    <source>
        <dbReference type="ARBA" id="ARBA00022679"/>
    </source>
</evidence>
<comment type="similarity">
    <text evidence="1">Belongs to the carbohydrate kinase pfkB family.</text>
</comment>
<dbReference type="RefSeq" id="WP_185659207.1">
    <property type="nucleotide sequence ID" value="NZ_CAWPOO010000006.1"/>
</dbReference>
<dbReference type="InterPro" id="IPR002139">
    <property type="entry name" value="Ribo/fructo_kinase"/>
</dbReference>
<protein>
    <recommendedName>
        <fullName evidence="3 12">Ribokinase</fullName>
        <shortName evidence="12">RK</shortName>
        <ecNumber evidence="2 12">2.7.1.15</ecNumber>
    </recommendedName>
</protein>
<evidence type="ECO:0000313" key="15">
    <source>
        <dbReference type="Proteomes" id="UP000526501"/>
    </source>
</evidence>
<evidence type="ECO:0000313" key="14">
    <source>
        <dbReference type="EMBL" id="MBC2605324.1"/>
    </source>
</evidence>
<keyword evidence="8 12" id="KW-0067">ATP-binding</keyword>
<comment type="function">
    <text evidence="12">Catalyzes the phosphorylation of ribose at O-5 in a reaction requiring ATP and magnesium. The resulting D-ribose-5-phosphate can then be used either for sythesis of nucleotides, histidine, and tryptophan, or as a component of the pentose phosphate pathway.</text>
</comment>
<keyword evidence="12" id="KW-0963">Cytoplasm</keyword>
<accession>A0A7X1B455</accession>
<evidence type="ECO:0000256" key="3">
    <source>
        <dbReference type="ARBA" id="ARBA00016943"/>
    </source>
</evidence>
<evidence type="ECO:0000256" key="7">
    <source>
        <dbReference type="ARBA" id="ARBA00022777"/>
    </source>
</evidence>
<dbReference type="EMBL" id="JACHVC010000006">
    <property type="protein sequence ID" value="MBC2605324.1"/>
    <property type="molecule type" value="Genomic_DNA"/>
</dbReference>
<reference evidence="14 15" key="1">
    <citation type="submission" date="2020-07" db="EMBL/GenBank/DDBJ databases">
        <authorList>
            <person name="Feng X."/>
        </authorList>
    </citation>
    <scope>NUCLEOTIDE SEQUENCE [LARGE SCALE GENOMIC DNA]</scope>
    <source>
        <strain evidence="14 15">JCM23202</strain>
    </source>
</reference>
<dbReference type="PANTHER" id="PTHR10584:SF166">
    <property type="entry name" value="RIBOKINASE"/>
    <property type="match status" value="1"/>
</dbReference>
<organism evidence="14 15">
    <name type="scientific">Pelagicoccus albus</name>
    <dbReference type="NCBI Taxonomy" id="415222"/>
    <lineage>
        <taxon>Bacteria</taxon>
        <taxon>Pseudomonadati</taxon>
        <taxon>Verrucomicrobiota</taxon>
        <taxon>Opitutia</taxon>
        <taxon>Puniceicoccales</taxon>
        <taxon>Pelagicoccaceae</taxon>
        <taxon>Pelagicoccus</taxon>
    </lineage>
</organism>
<dbReference type="InterPro" id="IPR011877">
    <property type="entry name" value="Ribokinase"/>
</dbReference>
<feature type="binding site" evidence="12">
    <location>
        <position position="264"/>
    </location>
    <ligand>
        <name>K(+)</name>
        <dbReference type="ChEBI" id="CHEBI:29103"/>
    </ligand>
</feature>
<keyword evidence="11 12" id="KW-0119">Carbohydrate metabolism</keyword>
<feature type="binding site" evidence="12">
    <location>
        <position position="304"/>
    </location>
    <ligand>
        <name>K(+)</name>
        <dbReference type="ChEBI" id="CHEBI:29103"/>
    </ligand>
</feature>